<dbReference type="eggNOG" id="COG0457">
    <property type="taxonomic scope" value="Bacteria"/>
</dbReference>
<accession>D6TNY5</accession>
<dbReference type="PROSITE" id="PS50005">
    <property type="entry name" value="TPR"/>
    <property type="match status" value="1"/>
</dbReference>
<reference evidence="3 4" key="1">
    <citation type="journal article" date="2011" name="Stand. Genomic Sci.">
        <title>Non-contiguous finished genome sequence and contextual data of the filamentous soil bacterium Ktedonobacter racemifer type strain (SOSP1-21).</title>
        <authorList>
            <person name="Chang Y.J."/>
            <person name="Land M."/>
            <person name="Hauser L."/>
            <person name="Chertkov O."/>
            <person name="Del Rio T.G."/>
            <person name="Nolan M."/>
            <person name="Copeland A."/>
            <person name="Tice H."/>
            <person name="Cheng J.F."/>
            <person name="Lucas S."/>
            <person name="Han C."/>
            <person name="Goodwin L."/>
            <person name="Pitluck S."/>
            <person name="Ivanova N."/>
            <person name="Ovchinikova G."/>
            <person name="Pati A."/>
            <person name="Chen A."/>
            <person name="Palaniappan K."/>
            <person name="Mavromatis K."/>
            <person name="Liolios K."/>
            <person name="Brettin T."/>
            <person name="Fiebig A."/>
            <person name="Rohde M."/>
            <person name="Abt B."/>
            <person name="Goker M."/>
            <person name="Detter J.C."/>
            <person name="Woyke T."/>
            <person name="Bristow J."/>
            <person name="Eisen J.A."/>
            <person name="Markowitz V."/>
            <person name="Hugenholtz P."/>
            <person name="Kyrpides N.C."/>
            <person name="Klenk H.P."/>
            <person name="Lapidus A."/>
        </authorList>
    </citation>
    <scope>NUCLEOTIDE SEQUENCE [LARGE SCALE GENOMIC DNA]</scope>
    <source>
        <strain evidence="4">DSM 44963</strain>
    </source>
</reference>
<dbReference type="PANTHER" id="PTHR47691">
    <property type="entry name" value="REGULATOR-RELATED"/>
    <property type="match status" value="1"/>
</dbReference>
<organism evidence="3 4">
    <name type="scientific">Ktedonobacter racemifer DSM 44963</name>
    <dbReference type="NCBI Taxonomy" id="485913"/>
    <lineage>
        <taxon>Bacteria</taxon>
        <taxon>Bacillati</taxon>
        <taxon>Chloroflexota</taxon>
        <taxon>Ktedonobacteria</taxon>
        <taxon>Ktedonobacterales</taxon>
        <taxon>Ktedonobacteraceae</taxon>
        <taxon>Ktedonobacter</taxon>
    </lineage>
</organism>
<dbReference type="InParanoid" id="D6TNY5"/>
<dbReference type="eggNOG" id="COG4995">
    <property type="taxonomic scope" value="Bacteria"/>
</dbReference>
<dbReference type="PANTHER" id="PTHR47691:SF3">
    <property type="entry name" value="HTH-TYPE TRANSCRIPTIONAL REGULATOR RV0890C-RELATED"/>
    <property type="match status" value="1"/>
</dbReference>
<dbReference type="SMART" id="SM00382">
    <property type="entry name" value="AAA"/>
    <property type="match status" value="1"/>
</dbReference>
<dbReference type="Gene3D" id="1.25.40.10">
    <property type="entry name" value="Tetratricopeptide repeat domain"/>
    <property type="match status" value="2"/>
</dbReference>
<evidence type="ECO:0000313" key="3">
    <source>
        <dbReference type="EMBL" id="EFH85521.1"/>
    </source>
</evidence>
<dbReference type="Pfam" id="PF12770">
    <property type="entry name" value="CHAT"/>
    <property type="match status" value="1"/>
</dbReference>
<dbReference type="InterPro" id="IPR024983">
    <property type="entry name" value="CHAT_dom"/>
</dbReference>
<dbReference type="Proteomes" id="UP000004508">
    <property type="component" value="Unassembled WGS sequence"/>
</dbReference>
<keyword evidence="1" id="KW-0802">TPR repeat</keyword>
<feature type="repeat" description="TPR" evidence="1">
    <location>
        <begin position="1150"/>
        <end position="1183"/>
    </location>
</feature>
<dbReference type="InterPro" id="IPR011990">
    <property type="entry name" value="TPR-like_helical_dom_sf"/>
</dbReference>
<dbReference type="Pfam" id="PF13424">
    <property type="entry name" value="TPR_12"/>
    <property type="match status" value="2"/>
</dbReference>
<name>D6TNY5_KTERA</name>
<protein>
    <submittedName>
        <fullName evidence="3">Tetratricopeptide TPR_2 repeat protein</fullName>
    </submittedName>
</protein>
<dbReference type="InterPro" id="IPR027417">
    <property type="entry name" value="P-loop_NTPase"/>
</dbReference>
<dbReference type="STRING" id="485913.Krac_6743"/>
<keyword evidence="4" id="KW-1185">Reference proteome</keyword>
<proteinExistence type="predicted"/>
<comment type="caution">
    <text evidence="3">The sequence shown here is derived from an EMBL/GenBank/DDBJ whole genome shotgun (WGS) entry which is preliminary data.</text>
</comment>
<gene>
    <name evidence="3" type="ORF">Krac_6743</name>
</gene>
<dbReference type="RefSeq" id="WP_007909096.1">
    <property type="nucleotide sequence ID" value="NZ_ADVG01000002.1"/>
</dbReference>
<feature type="domain" description="AAA+ ATPase" evidence="2">
    <location>
        <begin position="481"/>
        <end position="628"/>
    </location>
</feature>
<dbReference type="InterPro" id="IPR019734">
    <property type="entry name" value="TPR_rpt"/>
</dbReference>
<dbReference type="SUPFAM" id="SSF48452">
    <property type="entry name" value="TPR-like"/>
    <property type="match status" value="3"/>
</dbReference>
<evidence type="ECO:0000256" key="1">
    <source>
        <dbReference type="PROSITE-ProRule" id="PRU00339"/>
    </source>
</evidence>
<evidence type="ECO:0000259" key="2">
    <source>
        <dbReference type="SMART" id="SM00382"/>
    </source>
</evidence>
<sequence length="1298" mass="145282">MSETINFLFQSRDKGHFELQVKESWSGRTVRGNFIPPYTTKQLNLLLKKLNTLQNNNTQNLREIGYRLFLSLCGMDVTSPLPLNARPHEAEQSVQALLRGVIQRTLRRRGTVALTFSFGVGCDEFVRYPWELLHNGDLFLLGSGIFTLTRALIDADDVGGCELPVHPPMRVLYIGSSPLDCAPLETEISFEALERGFSPLIASGQVFLDRLEPPTFDQLVRYLSSYGGAGVFDDSDTSIPCYIVHFDGHGAYGRLCPNEECKVVNDAEVRRCTSCGQSLSRVNPQTYLCFCNEEGYNQFIDAQSLRDLFVSSDVRLAVFSACETAMVAAEGPHCQKRLGANPVDASLATALVSAQVPAVVAMPFSLQDDLSPTFMSHFYEALADGRTLEEALARARQAMLPLQQSWFIPVLYRRVTEGDVAPVPLLVSQEQPEEHDAPLAHLGSFTTFVGRERELRELDALLLAVSANGANARTAQRQRHNPHHIAVTGSAGIGKSALALEVVRRHQDKFPGGVVGVSLEGGKTFHEALIEIIHYLHIPTRLQSAVDSEHRARLVMGTLRSLASRELPCLLLLDAFEEVGDRNELETWLQFICALPAEVTVLVTSQSNPENMLALENAHCRWYEYRVGKMTDSDQLQLFMELAQASGLDQRIHLDDPYQQEILREICSLLDGYPLGAELIFGTARTIEGQVYTPEAATRSLEEVRDELRSSPLAGILTVLEVSSRRLSASARLLLAYLSAFKLPFSREQIALLFQDTVAGTTDGLATLTSASLEDAAADSPLQVLVRNWRASRDELVQSSFVQFDGRVYTIHPQIRHFAVSQLPGEERRRVHRIVASYYMHLPQPSPEEWFAAFEHLESAGEAHDLQNAVSLAVRASWALYGRGYTAELRAMLQRASVHAVRLHDTTGEGRIQCCMGALMRHLGRYIEAEACLRSSLAFHQQKGEAQDAAWALYELAVLSREEANFVQAEAYLEEAQLNFVQAQDERGSLWLALVRGELQRGYGNYRPALELFEQAVKGLRQLKDQEGYAWALRDLGATKGALGYYTRALTDNEEALRTFDNLNMVGAQAWVLADRGEIYLHQGKLDAAQQQGRESLRLFQAQSMLRGEGWSLRLLGNVARARGDVEHAQLYYNEALRIFASLSDRVDEARVLNALGAVAYACGEYQEAQSYYEQALTRVQEQNVLLIEAQTLWGLGDIARAWRRFSEAEHYYTRSGQFADRLALPAMQCAVLRRQGLLRQAEGKYQEALRYLVQALVLDQRQEHPVRQELAQCIHTLVREQHLDDEYSQLKNQYALA</sequence>
<evidence type="ECO:0000313" key="4">
    <source>
        <dbReference type="Proteomes" id="UP000004508"/>
    </source>
</evidence>
<dbReference type="SMART" id="SM00028">
    <property type="entry name" value="TPR"/>
    <property type="match status" value="8"/>
</dbReference>
<dbReference type="OrthoDB" id="135224at2"/>
<dbReference type="Gene3D" id="3.40.50.300">
    <property type="entry name" value="P-loop containing nucleotide triphosphate hydrolases"/>
    <property type="match status" value="1"/>
</dbReference>
<dbReference type="InterPro" id="IPR003593">
    <property type="entry name" value="AAA+_ATPase"/>
</dbReference>
<dbReference type="EMBL" id="ADVG01000002">
    <property type="protein sequence ID" value="EFH85521.1"/>
    <property type="molecule type" value="Genomic_DNA"/>
</dbReference>
<dbReference type="SUPFAM" id="SSF52540">
    <property type="entry name" value="P-loop containing nucleoside triphosphate hydrolases"/>
    <property type="match status" value="1"/>
</dbReference>